<comment type="similarity">
    <text evidence="6">Belongs to the TVP38/TMEM64 family.</text>
</comment>
<comment type="caution">
    <text evidence="8">The sequence shown here is derived from an EMBL/GenBank/DDBJ whole genome shotgun (WGS) entry which is preliminary data.</text>
</comment>
<dbReference type="InterPro" id="IPR032816">
    <property type="entry name" value="VTT_dom"/>
</dbReference>
<evidence type="ECO:0000313" key="8">
    <source>
        <dbReference type="EMBL" id="PWU67765.1"/>
    </source>
</evidence>
<dbReference type="InterPro" id="IPR015414">
    <property type="entry name" value="TMEM64"/>
</dbReference>
<dbReference type="AlphaFoldDB" id="A0A317KWG5"/>
<dbReference type="GO" id="GO:0005886">
    <property type="term" value="C:plasma membrane"/>
    <property type="evidence" value="ECO:0007669"/>
    <property type="project" value="UniProtKB-SubCell"/>
</dbReference>
<evidence type="ECO:0000256" key="3">
    <source>
        <dbReference type="ARBA" id="ARBA00022692"/>
    </source>
</evidence>
<keyword evidence="5 6" id="KW-0472">Membrane</keyword>
<comment type="subcellular location">
    <subcellularLocation>
        <location evidence="1 6">Cell membrane</location>
        <topology evidence="1 6">Multi-pass membrane protein</topology>
    </subcellularLocation>
</comment>
<dbReference type="PANTHER" id="PTHR12677">
    <property type="entry name" value="GOLGI APPARATUS MEMBRANE PROTEIN TVP38-RELATED"/>
    <property type="match status" value="1"/>
</dbReference>
<gene>
    <name evidence="8" type="ORF">DLJ74_15030</name>
</gene>
<dbReference type="PANTHER" id="PTHR12677:SF55">
    <property type="entry name" value="UNDECAPRENYL PHOSPHATE TRANSPORTER SAOUHSC_00901-RELATED"/>
    <property type="match status" value="1"/>
</dbReference>
<evidence type="ECO:0000256" key="6">
    <source>
        <dbReference type="RuleBase" id="RU366058"/>
    </source>
</evidence>
<keyword evidence="2 6" id="KW-1003">Cell membrane</keyword>
<sequence>MFTYNISNIDNINIEEIKQLIEANDFDRLVSFLLRSYESLGPIPGFLLPFLEAFLPFLPLVVFVMTNAAAYGLLEGFLLSWSGASMGAIVVFMIVRRFKDIRLLKWIRKNKQVKKVMNWLEKHGFGPLFLLLCFPFSPSAIINLVAALSGISLYQFALAVLLGKSVMIFTVSYIGDSIVSFAQNPVKTILVAIGIAIIWIFGKYLEKRLQKRAERKNWK</sequence>
<feature type="transmembrane region" description="Helical" evidence="6">
    <location>
        <begin position="43"/>
        <end position="65"/>
    </location>
</feature>
<dbReference type="RefSeq" id="WP_054860535.1">
    <property type="nucleotide sequence ID" value="NZ_JAJUIE010000018.1"/>
</dbReference>
<dbReference type="Pfam" id="PF09335">
    <property type="entry name" value="VTT_dom"/>
    <property type="match status" value="1"/>
</dbReference>
<evidence type="ECO:0000256" key="5">
    <source>
        <dbReference type="ARBA" id="ARBA00023136"/>
    </source>
</evidence>
<name>A0A317KWG5_9BACI</name>
<evidence type="ECO:0000259" key="7">
    <source>
        <dbReference type="Pfam" id="PF09335"/>
    </source>
</evidence>
<keyword evidence="4 6" id="KW-1133">Transmembrane helix</keyword>
<dbReference type="OrthoDB" id="1651121at2"/>
<feature type="transmembrane region" description="Helical" evidence="6">
    <location>
        <begin position="186"/>
        <end position="205"/>
    </location>
</feature>
<evidence type="ECO:0000256" key="2">
    <source>
        <dbReference type="ARBA" id="ARBA00022475"/>
    </source>
</evidence>
<dbReference type="EMBL" id="QGTD01000013">
    <property type="protein sequence ID" value="PWU67765.1"/>
    <property type="molecule type" value="Genomic_DNA"/>
</dbReference>
<proteinExistence type="inferred from homology"/>
<evidence type="ECO:0000256" key="4">
    <source>
        <dbReference type="ARBA" id="ARBA00022989"/>
    </source>
</evidence>
<feature type="transmembrane region" description="Helical" evidence="6">
    <location>
        <begin position="77"/>
        <end position="95"/>
    </location>
</feature>
<feature type="transmembrane region" description="Helical" evidence="6">
    <location>
        <begin position="153"/>
        <end position="174"/>
    </location>
</feature>
<accession>A0A317KWG5</accession>
<keyword evidence="9" id="KW-1185">Reference proteome</keyword>
<reference evidence="8 9" key="1">
    <citation type="submission" date="2018-05" db="EMBL/GenBank/DDBJ databases">
        <title>Genomic analysis of Gracilibacillus dipsosauri DD1 reveals novel features of a salt-tolerant amylase.</title>
        <authorList>
            <person name="Deutch C.E."/>
            <person name="Yang S."/>
        </authorList>
    </citation>
    <scope>NUCLEOTIDE SEQUENCE [LARGE SCALE GENOMIC DNA]</scope>
    <source>
        <strain evidence="8 9">DD1</strain>
    </source>
</reference>
<feature type="transmembrane region" description="Helical" evidence="6">
    <location>
        <begin position="125"/>
        <end position="146"/>
    </location>
</feature>
<keyword evidence="3 6" id="KW-0812">Transmembrane</keyword>
<feature type="domain" description="VTT" evidence="7">
    <location>
        <begin position="58"/>
        <end position="176"/>
    </location>
</feature>
<protein>
    <recommendedName>
        <fullName evidence="6">TVP38/TMEM64 family membrane protein</fullName>
    </recommendedName>
</protein>
<dbReference type="Proteomes" id="UP000245624">
    <property type="component" value="Unassembled WGS sequence"/>
</dbReference>
<organism evidence="8 9">
    <name type="scientific">Gracilibacillus dipsosauri</name>
    <dbReference type="NCBI Taxonomy" id="178340"/>
    <lineage>
        <taxon>Bacteria</taxon>
        <taxon>Bacillati</taxon>
        <taxon>Bacillota</taxon>
        <taxon>Bacilli</taxon>
        <taxon>Bacillales</taxon>
        <taxon>Bacillaceae</taxon>
        <taxon>Gracilibacillus</taxon>
    </lineage>
</organism>
<evidence type="ECO:0000313" key="9">
    <source>
        <dbReference type="Proteomes" id="UP000245624"/>
    </source>
</evidence>
<evidence type="ECO:0000256" key="1">
    <source>
        <dbReference type="ARBA" id="ARBA00004651"/>
    </source>
</evidence>